<dbReference type="Gene3D" id="1.10.150.240">
    <property type="entry name" value="Putative phosphatase, domain 2"/>
    <property type="match status" value="1"/>
</dbReference>
<dbReference type="InterPro" id="IPR050155">
    <property type="entry name" value="HAD-like_hydrolase_sf"/>
</dbReference>
<dbReference type="GO" id="GO:0008967">
    <property type="term" value="F:phosphoglycolate phosphatase activity"/>
    <property type="evidence" value="ECO:0007669"/>
    <property type="project" value="TreeGrafter"/>
</dbReference>
<protein>
    <submittedName>
        <fullName evidence="1">Haloacid dehalogenase superfamily, subfamily IA, variant 1 with third motif having Dx(3-4)D or Dx(3-4)E</fullName>
    </submittedName>
</protein>
<dbReference type="EMBL" id="FQZB01000007">
    <property type="protein sequence ID" value="SHJ31214.1"/>
    <property type="molecule type" value="Genomic_DNA"/>
</dbReference>
<evidence type="ECO:0000313" key="1">
    <source>
        <dbReference type="EMBL" id="SHJ31214.1"/>
    </source>
</evidence>
<dbReference type="SFLD" id="SFLDS00003">
    <property type="entry name" value="Haloacid_Dehalogenase"/>
    <property type="match status" value="1"/>
</dbReference>
<dbReference type="AlphaFoldDB" id="A0A1M6I9P2"/>
<dbReference type="OrthoDB" id="9807630at2"/>
<dbReference type="InterPro" id="IPR041492">
    <property type="entry name" value="HAD_2"/>
</dbReference>
<proteinExistence type="predicted"/>
<keyword evidence="2" id="KW-1185">Reference proteome</keyword>
<name>A0A1M6I9P2_9CLOT</name>
<evidence type="ECO:0000313" key="2">
    <source>
        <dbReference type="Proteomes" id="UP000184310"/>
    </source>
</evidence>
<dbReference type="GO" id="GO:0006281">
    <property type="term" value="P:DNA repair"/>
    <property type="evidence" value="ECO:0007669"/>
    <property type="project" value="TreeGrafter"/>
</dbReference>
<dbReference type="SFLD" id="SFLDG01129">
    <property type="entry name" value="C1.5:_HAD__Beta-PGM__Phosphata"/>
    <property type="match status" value="1"/>
</dbReference>
<dbReference type="SUPFAM" id="SSF56784">
    <property type="entry name" value="HAD-like"/>
    <property type="match status" value="1"/>
</dbReference>
<dbReference type="InterPro" id="IPR006439">
    <property type="entry name" value="HAD-SF_hydro_IA"/>
</dbReference>
<organism evidence="1 2">
    <name type="scientific">Clostridium cavendishii DSM 21758</name>
    <dbReference type="NCBI Taxonomy" id="1121302"/>
    <lineage>
        <taxon>Bacteria</taxon>
        <taxon>Bacillati</taxon>
        <taxon>Bacillota</taxon>
        <taxon>Clostridia</taxon>
        <taxon>Eubacteriales</taxon>
        <taxon>Clostridiaceae</taxon>
        <taxon>Clostridium</taxon>
    </lineage>
</organism>
<reference evidence="1 2" key="1">
    <citation type="submission" date="2016-11" db="EMBL/GenBank/DDBJ databases">
        <authorList>
            <person name="Jaros S."/>
            <person name="Januszkiewicz K."/>
            <person name="Wedrychowicz H."/>
        </authorList>
    </citation>
    <scope>NUCLEOTIDE SEQUENCE [LARGE SCALE GENOMIC DNA]</scope>
    <source>
        <strain evidence="1 2">DSM 21758</strain>
    </source>
</reference>
<dbReference type="GO" id="GO:0005829">
    <property type="term" value="C:cytosol"/>
    <property type="evidence" value="ECO:0007669"/>
    <property type="project" value="TreeGrafter"/>
</dbReference>
<dbReference type="Gene3D" id="3.40.50.1000">
    <property type="entry name" value="HAD superfamily/HAD-like"/>
    <property type="match status" value="1"/>
</dbReference>
<dbReference type="Proteomes" id="UP000184310">
    <property type="component" value="Unassembled WGS sequence"/>
</dbReference>
<dbReference type="STRING" id="1121302.SAMN02745163_01742"/>
<dbReference type="RefSeq" id="WP_072986276.1">
    <property type="nucleotide sequence ID" value="NZ_FQZB01000007.1"/>
</dbReference>
<dbReference type="PANTHER" id="PTHR43434">
    <property type="entry name" value="PHOSPHOGLYCOLATE PHOSPHATASE"/>
    <property type="match status" value="1"/>
</dbReference>
<dbReference type="NCBIfam" id="TIGR01549">
    <property type="entry name" value="HAD-SF-IA-v1"/>
    <property type="match status" value="1"/>
</dbReference>
<gene>
    <name evidence="1" type="ORF">SAMN02745163_01742</name>
</gene>
<dbReference type="InterPro" id="IPR023198">
    <property type="entry name" value="PGP-like_dom2"/>
</dbReference>
<dbReference type="PANTHER" id="PTHR43434:SF26">
    <property type="entry name" value="PYROPHOSPHATASE PPAX"/>
    <property type="match status" value="1"/>
</dbReference>
<sequence>MKKLIIFDVDGTLIETAVSNTIGLKITMNELYNKSYTDEDVRQYMGIPGDEALRNLNVKEEEISRVWSYWEGKVRENSHHNYVFEGICEMLEELNKKFSLAIVTSKTHSQLEEDFIKRGLIKYFDIWICKEDTDKHKPNPDPLIKALEKAKVEPKDAIYLGDAFVDCKAATAINMDFAHCRFMDKYDEVDCEIIFNKPKEIIEYFCR</sequence>
<dbReference type="InterPro" id="IPR023214">
    <property type="entry name" value="HAD_sf"/>
</dbReference>
<dbReference type="Pfam" id="PF13419">
    <property type="entry name" value="HAD_2"/>
    <property type="match status" value="1"/>
</dbReference>
<accession>A0A1M6I9P2</accession>
<dbReference type="InterPro" id="IPR036412">
    <property type="entry name" value="HAD-like_sf"/>
</dbReference>